<evidence type="ECO:0000256" key="10">
    <source>
        <dbReference type="SAM" id="Phobius"/>
    </source>
</evidence>
<dbReference type="EMBL" id="JARKIB010000183">
    <property type="protein sequence ID" value="KAJ7726935.1"/>
    <property type="molecule type" value="Genomic_DNA"/>
</dbReference>
<feature type="transmembrane region" description="Helical" evidence="10">
    <location>
        <begin position="293"/>
        <end position="313"/>
    </location>
</feature>
<dbReference type="PANTHER" id="PTHR43562">
    <property type="entry name" value="NAPA-TYPE SODIUM/HYDROGEN ANTIPORTER"/>
    <property type="match status" value="1"/>
</dbReference>
<feature type="transmembrane region" description="Helical" evidence="10">
    <location>
        <begin position="235"/>
        <end position="254"/>
    </location>
</feature>
<feature type="transmembrane region" description="Helical" evidence="10">
    <location>
        <begin position="433"/>
        <end position="456"/>
    </location>
</feature>
<keyword evidence="2" id="KW-0813">Transport</keyword>
<evidence type="ECO:0000256" key="5">
    <source>
        <dbReference type="ARBA" id="ARBA00022989"/>
    </source>
</evidence>
<keyword evidence="3" id="KW-0050">Antiport</keyword>
<accession>A0AAD7HRY1</accession>
<reference evidence="12" key="1">
    <citation type="submission" date="2023-03" db="EMBL/GenBank/DDBJ databases">
        <title>Massive genome expansion in bonnet fungi (Mycena s.s.) driven by repeated elements and novel gene families across ecological guilds.</title>
        <authorList>
            <consortium name="Lawrence Berkeley National Laboratory"/>
            <person name="Harder C.B."/>
            <person name="Miyauchi S."/>
            <person name="Viragh M."/>
            <person name="Kuo A."/>
            <person name="Thoen E."/>
            <person name="Andreopoulos B."/>
            <person name="Lu D."/>
            <person name="Skrede I."/>
            <person name="Drula E."/>
            <person name="Henrissat B."/>
            <person name="Morin E."/>
            <person name="Kohler A."/>
            <person name="Barry K."/>
            <person name="LaButti K."/>
            <person name="Morin E."/>
            <person name="Salamov A."/>
            <person name="Lipzen A."/>
            <person name="Mereny Z."/>
            <person name="Hegedus B."/>
            <person name="Baldrian P."/>
            <person name="Stursova M."/>
            <person name="Weitz H."/>
            <person name="Taylor A."/>
            <person name="Grigoriev I.V."/>
            <person name="Nagy L.G."/>
            <person name="Martin F."/>
            <person name="Kauserud H."/>
        </authorList>
    </citation>
    <scope>NUCLEOTIDE SEQUENCE</scope>
    <source>
        <strain evidence="12">CBHHK182m</strain>
    </source>
</reference>
<feature type="transmembrane region" description="Helical" evidence="10">
    <location>
        <begin position="61"/>
        <end position="81"/>
    </location>
</feature>
<evidence type="ECO:0000256" key="3">
    <source>
        <dbReference type="ARBA" id="ARBA00022449"/>
    </source>
</evidence>
<evidence type="ECO:0000256" key="2">
    <source>
        <dbReference type="ARBA" id="ARBA00022448"/>
    </source>
</evidence>
<dbReference type="GO" id="GO:0015297">
    <property type="term" value="F:antiporter activity"/>
    <property type="evidence" value="ECO:0007669"/>
    <property type="project" value="UniProtKB-KW"/>
</dbReference>
<dbReference type="Gene3D" id="1.20.1530.20">
    <property type="match status" value="2"/>
</dbReference>
<evidence type="ECO:0000256" key="8">
    <source>
        <dbReference type="ARBA" id="ARBA00023136"/>
    </source>
</evidence>
<evidence type="ECO:0000256" key="1">
    <source>
        <dbReference type="ARBA" id="ARBA00004141"/>
    </source>
</evidence>
<feature type="transmembrane region" description="Helical" evidence="10">
    <location>
        <begin position="126"/>
        <end position="145"/>
    </location>
</feature>
<dbReference type="GO" id="GO:0016020">
    <property type="term" value="C:membrane"/>
    <property type="evidence" value="ECO:0007669"/>
    <property type="project" value="UniProtKB-SubCell"/>
</dbReference>
<keyword evidence="7" id="KW-0406">Ion transport</keyword>
<feature type="transmembrane region" description="Helical" evidence="10">
    <location>
        <begin position="30"/>
        <end position="49"/>
    </location>
</feature>
<keyword evidence="8 10" id="KW-0472">Membrane</keyword>
<feature type="transmembrane region" description="Helical" evidence="10">
    <location>
        <begin position="157"/>
        <end position="177"/>
    </location>
</feature>
<proteinExistence type="predicted"/>
<evidence type="ECO:0000256" key="9">
    <source>
        <dbReference type="ARBA" id="ARBA00023201"/>
    </source>
</evidence>
<keyword evidence="4 10" id="KW-0812">Transmembrane</keyword>
<feature type="transmembrane region" description="Helical" evidence="10">
    <location>
        <begin position="6"/>
        <end position="23"/>
    </location>
</feature>
<comment type="subcellular location">
    <subcellularLocation>
        <location evidence="1">Membrane</location>
        <topology evidence="1">Multi-pass membrane protein</topology>
    </subcellularLocation>
</comment>
<sequence length="466" mass="49809">MTAIPYMTPQLPLILTVSSFLYLTNAAEAFFARFINAGLIGSLSMGILFGPEVANILPEAIQSTFITLGYIGLLLIVFEAGLSTNISLFFDNILLSCAIAISGMILPVAFSMSLLCFGFGYPPLQAFAAGAALSSTSLGTTLTVLKPEYRRTRTGTVLMAAALLDDIGGLVIAGILAQLASYGTSSSSIPWYIIARPLLVSVGFAFGVPFFAFISRYILGHAKCLQKWGLLASNFQLFILVATLSGFVAGARYAGTSELFGAYLAGAYLAYTFHYPEAMVAPPALAFHAHIMPMLQVFLSPLFFASIGSALPIRSMGSVDGSSRVVWRGIVYSLLMGLAKVLVGVWMLIWPDRASGHGWFGRPHVRVVASTERTNVEIETSAPRIPELDFSFTLTRTRSAALVGLAMIARGEIALIVAEIARPLLVVRASSEPFAIVIWATLLNTAAGAIFVGLLLKQHKTAEEAN</sequence>
<dbReference type="GO" id="GO:1902600">
    <property type="term" value="P:proton transmembrane transport"/>
    <property type="evidence" value="ECO:0007669"/>
    <property type="project" value="InterPro"/>
</dbReference>
<dbReference type="AlphaFoldDB" id="A0AAD7HRY1"/>
<keyword evidence="5 10" id="KW-1133">Transmembrane helix</keyword>
<dbReference type="InterPro" id="IPR038770">
    <property type="entry name" value="Na+/solute_symporter_sf"/>
</dbReference>
<keyword evidence="13" id="KW-1185">Reference proteome</keyword>
<name>A0AAD7HRY1_9AGAR</name>
<dbReference type="PANTHER" id="PTHR43562:SF3">
    <property type="entry name" value="SODIUM ION_PROTON EXCHANGER (EUROFUNG)"/>
    <property type="match status" value="1"/>
</dbReference>
<gene>
    <name evidence="12" type="ORF">B0H16DRAFT_1591821</name>
</gene>
<keyword evidence="6" id="KW-0915">Sodium</keyword>
<evidence type="ECO:0000313" key="12">
    <source>
        <dbReference type="EMBL" id="KAJ7726935.1"/>
    </source>
</evidence>
<feature type="transmembrane region" description="Helical" evidence="10">
    <location>
        <begin position="325"/>
        <end position="349"/>
    </location>
</feature>
<dbReference type="Proteomes" id="UP001215598">
    <property type="component" value="Unassembled WGS sequence"/>
</dbReference>
<comment type="caution">
    <text evidence="12">The sequence shown here is derived from an EMBL/GenBank/DDBJ whole genome shotgun (WGS) entry which is preliminary data.</text>
</comment>
<evidence type="ECO:0000259" key="11">
    <source>
        <dbReference type="Pfam" id="PF00999"/>
    </source>
</evidence>
<dbReference type="InterPro" id="IPR006153">
    <property type="entry name" value="Cation/H_exchanger_TM"/>
</dbReference>
<evidence type="ECO:0000313" key="13">
    <source>
        <dbReference type="Proteomes" id="UP001215598"/>
    </source>
</evidence>
<dbReference type="Pfam" id="PF00999">
    <property type="entry name" value="Na_H_Exchanger"/>
    <property type="match status" value="1"/>
</dbReference>
<dbReference type="GO" id="GO:0006814">
    <property type="term" value="P:sodium ion transport"/>
    <property type="evidence" value="ECO:0007669"/>
    <property type="project" value="UniProtKB-KW"/>
</dbReference>
<organism evidence="12 13">
    <name type="scientific">Mycena metata</name>
    <dbReference type="NCBI Taxonomy" id="1033252"/>
    <lineage>
        <taxon>Eukaryota</taxon>
        <taxon>Fungi</taxon>
        <taxon>Dikarya</taxon>
        <taxon>Basidiomycota</taxon>
        <taxon>Agaricomycotina</taxon>
        <taxon>Agaricomycetes</taxon>
        <taxon>Agaricomycetidae</taxon>
        <taxon>Agaricales</taxon>
        <taxon>Marasmiineae</taxon>
        <taxon>Mycenaceae</taxon>
        <taxon>Mycena</taxon>
    </lineage>
</organism>
<evidence type="ECO:0000256" key="7">
    <source>
        <dbReference type="ARBA" id="ARBA00023065"/>
    </source>
</evidence>
<feature type="transmembrane region" description="Helical" evidence="10">
    <location>
        <begin position="93"/>
        <end position="120"/>
    </location>
</feature>
<keyword evidence="9" id="KW-0739">Sodium transport</keyword>
<evidence type="ECO:0000256" key="6">
    <source>
        <dbReference type="ARBA" id="ARBA00023053"/>
    </source>
</evidence>
<feature type="transmembrane region" description="Helical" evidence="10">
    <location>
        <begin position="189"/>
        <end position="214"/>
    </location>
</feature>
<protein>
    <submittedName>
        <fullName evidence="12">Cation/H+ exchanger</fullName>
    </submittedName>
</protein>
<feature type="domain" description="Cation/H+ exchanger transmembrane" evidence="11">
    <location>
        <begin position="38"/>
        <end position="452"/>
    </location>
</feature>
<evidence type="ECO:0000256" key="4">
    <source>
        <dbReference type="ARBA" id="ARBA00022692"/>
    </source>
</evidence>